<dbReference type="InterPro" id="IPR048020">
    <property type="entry name" value="Transpos_IS3"/>
</dbReference>
<dbReference type="Pfam" id="PF13276">
    <property type="entry name" value="HTH_21"/>
    <property type="match status" value="1"/>
</dbReference>
<dbReference type="InterPro" id="IPR036397">
    <property type="entry name" value="RNaseH_sf"/>
</dbReference>
<gene>
    <name evidence="2" type="ORF">CVM52_25825</name>
</gene>
<dbReference type="PROSITE" id="PS50994">
    <property type="entry name" value="INTEGRASE"/>
    <property type="match status" value="1"/>
</dbReference>
<dbReference type="GO" id="GO:0015074">
    <property type="term" value="P:DNA integration"/>
    <property type="evidence" value="ECO:0007669"/>
    <property type="project" value="InterPro"/>
</dbReference>
<organism evidence="2 3">
    <name type="scientific">Pseudooceanicola lipolyticus</name>
    <dbReference type="NCBI Taxonomy" id="2029104"/>
    <lineage>
        <taxon>Bacteria</taxon>
        <taxon>Pseudomonadati</taxon>
        <taxon>Pseudomonadota</taxon>
        <taxon>Alphaproteobacteria</taxon>
        <taxon>Rhodobacterales</taxon>
        <taxon>Paracoccaceae</taxon>
        <taxon>Pseudooceanicola</taxon>
    </lineage>
</organism>
<dbReference type="AlphaFoldDB" id="A0A2M8IT90"/>
<dbReference type="InterPro" id="IPR025948">
    <property type="entry name" value="HTH-like_dom"/>
</dbReference>
<dbReference type="Gene3D" id="3.30.420.10">
    <property type="entry name" value="Ribonuclease H-like superfamily/Ribonuclease H"/>
    <property type="match status" value="1"/>
</dbReference>
<dbReference type="GO" id="GO:0003677">
    <property type="term" value="F:DNA binding"/>
    <property type="evidence" value="ECO:0007669"/>
    <property type="project" value="InterPro"/>
</dbReference>
<dbReference type="RefSeq" id="WP_100165069.1">
    <property type="nucleotide sequence ID" value="NZ_PGTB01000353.1"/>
</dbReference>
<dbReference type="NCBIfam" id="NF033516">
    <property type="entry name" value="transpos_IS3"/>
    <property type="match status" value="1"/>
</dbReference>
<dbReference type="EMBL" id="PGTB01000353">
    <property type="protein sequence ID" value="PJE32915.1"/>
    <property type="molecule type" value="Genomic_DNA"/>
</dbReference>
<dbReference type="SUPFAM" id="SSF53098">
    <property type="entry name" value="Ribonuclease H-like"/>
    <property type="match status" value="1"/>
</dbReference>
<accession>A0A2M8IT90</accession>
<evidence type="ECO:0000259" key="1">
    <source>
        <dbReference type="PROSITE" id="PS50994"/>
    </source>
</evidence>
<dbReference type="GO" id="GO:0006313">
    <property type="term" value="P:DNA transposition"/>
    <property type="evidence" value="ECO:0007669"/>
    <property type="project" value="InterPro"/>
</dbReference>
<comment type="caution">
    <text evidence="2">The sequence shown here is derived from an EMBL/GenBank/DDBJ whole genome shotgun (WGS) entry which is preliminary data.</text>
</comment>
<dbReference type="InterPro" id="IPR002514">
    <property type="entry name" value="Transposase_8"/>
</dbReference>
<dbReference type="OrthoDB" id="9813285at2"/>
<reference evidence="2 3" key="1">
    <citation type="journal article" date="2018" name="Int. J. Syst. Evol. Microbiol.">
        <title>Pseudooceanicola lipolyticus sp. nov., a marine alphaproteobacterium, reclassification of Oceanicola flagellatus as Pseudooceanicola flagellatus comb. nov. and emended description of the genus Pseudooceanicola.</title>
        <authorList>
            <person name="Huang M.-M."/>
            <person name="Guo L.-L."/>
            <person name="Wu Y.-H."/>
            <person name="Lai Q.-L."/>
            <person name="Shao Z.-Z."/>
            <person name="Wang C.-S."/>
            <person name="Wu M."/>
            <person name="Xu X.-W."/>
        </authorList>
    </citation>
    <scope>NUCLEOTIDE SEQUENCE [LARGE SCALE GENOMIC DNA]</scope>
    <source>
        <strain evidence="2 3">157</strain>
    </source>
</reference>
<dbReference type="GO" id="GO:0004803">
    <property type="term" value="F:transposase activity"/>
    <property type="evidence" value="ECO:0007669"/>
    <property type="project" value="InterPro"/>
</dbReference>
<dbReference type="Pfam" id="PF01527">
    <property type="entry name" value="HTH_Tnp_1"/>
    <property type="match status" value="1"/>
</dbReference>
<evidence type="ECO:0000313" key="3">
    <source>
        <dbReference type="Proteomes" id="UP000231553"/>
    </source>
</evidence>
<dbReference type="InterPro" id="IPR012337">
    <property type="entry name" value="RNaseH-like_sf"/>
</dbReference>
<evidence type="ECO:0000313" key="2">
    <source>
        <dbReference type="EMBL" id="PJE32915.1"/>
    </source>
</evidence>
<dbReference type="InterPro" id="IPR001584">
    <property type="entry name" value="Integrase_cat-core"/>
</dbReference>
<dbReference type="PANTHER" id="PTHR47515:SF1">
    <property type="entry name" value="BLR2054 PROTEIN"/>
    <property type="match status" value="1"/>
</dbReference>
<name>A0A2M8IT90_9RHOB</name>
<feature type="domain" description="Integrase catalytic" evidence="1">
    <location>
        <begin position="198"/>
        <end position="359"/>
    </location>
</feature>
<proteinExistence type="predicted"/>
<keyword evidence="3" id="KW-1185">Reference proteome</keyword>
<protein>
    <submittedName>
        <fullName evidence="2">IS3 family transposase</fullName>
    </submittedName>
</protein>
<sequence>MRKSRFTEAQIIGMIKEQEAGMPTAELCRRHGLSPSTFYKLKAKYGGMEVSEAARLKALEDENTKLKRLLADTMLDNVVLKDLFGKELTTLTKRREAALRAMRDHDISQRRACRLVGVDPKTVRRERPPDCPEIRKEMQEIAGKRRRFGYRRIGVLLERKGMIMNHKKLYRLYREEGLSVKRRRGRKRARGTRTPMPEAARPNARWSLDFLSDSFGASRKFRILAVIDDCCRENLCLMADTSISGARVARELDALVRVYGKPGCIVSDNGTEFTSRAILKWADQNDVPWHYIDPGKPQQNAFIESFNGSLRDELLNEEIFDTLNDARRKLALWRYDYNAVRPHSSLGNQTPLQARRALEQFEGSAPGALAQTETHDYQDQTRRLSL</sequence>
<dbReference type="SUPFAM" id="SSF46689">
    <property type="entry name" value="Homeodomain-like"/>
    <property type="match status" value="1"/>
</dbReference>
<dbReference type="Proteomes" id="UP000231553">
    <property type="component" value="Unassembled WGS sequence"/>
</dbReference>
<dbReference type="Pfam" id="PF13683">
    <property type="entry name" value="rve_3"/>
    <property type="match status" value="1"/>
</dbReference>
<dbReference type="InterPro" id="IPR009057">
    <property type="entry name" value="Homeodomain-like_sf"/>
</dbReference>
<dbReference type="PANTHER" id="PTHR47515">
    <property type="entry name" value="LOW CALCIUM RESPONSE LOCUS PROTEIN T"/>
    <property type="match status" value="1"/>
</dbReference>